<keyword evidence="4" id="KW-1185">Reference proteome</keyword>
<dbReference type="PANTHER" id="PTHR38123:SF6">
    <property type="entry name" value="CELL WALL SERINE-THREONINE-RICH GALACTOMANNOPROTEIN MP1 (AFU_ORTHOLOGUE AFUA_4G03240)"/>
    <property type="match status" value="1"/>
</dbReference>
<feature type="transmembrane region" description="Helical" evidence="1">
    <location>
        <begin position="199"/>
        <end position="218"/>
    </location>
</feature>
<evidence type="ECO:0000256" key="2">
    <source>
        <dbReference type="SAM" id="SignalP"/>
    </source>
</evidence>
<evidence type="ECO:0000256" key="1">
    <source>
        <dbReference type="SAM" id="Phobius"/>
    </source>
</evidence>
<dbReference type="Pfam" id="PF12296">
    <property type="entry name" value="HsbA"/>
    <property type="match status" value="1"/>
</dbReference>
<name>A0A9P4J1J5_9PEZI</name>
<keyword evidence="1" id="KW-1133">Transmembrane helix</keyword>
<organism evidence="3 4">
    <name type="scientific">Myriangium duriaei CBS 260.36</name>
    <dbReference type="NCBI Taxonomy" id="1168546"/>
    <lineage>
        <taxon>Eukaryota</taxon>
        <taxon>Fungi</taxon>
        <taxon>Dikarya</taxon>
        <taxon>Ascomycota</taxon>
        <taxon>Pezizomycotina</taxon>
        <taxon>Dothideomycetes</taxon>
        <taxon>Dothideomycetidae</taxon>
        <taxon>Myriangiales</taxon>
        <taxon>Myriangiaceae</taxon>
        <taxon>Myriangium</taxon>
    </lineage>
</organism>
<dbReference type="PANTHER" id="PTHR38123">
    <property type="entry name" value="CELL WALL SERINE-THREONINE-RICH GALACTOMANNOPROTEIN MP1 (AFU_ORTHOLOGUE AFUA_4G03240)"/>
    <property type="match status" value="1"/>
</dbReference>
<dbReference type="Proteomes" id="UP000799439">
    <property type="component" value="Unassembled WGS sequence"/>
</dbReference>
<dbReference type="InterPro" id="IPR021054">
    <property type="entry name" value="Cell_wall_mannoprotein_1"/>
</dbReference>
<reference evidence="3" key="1">
    <citation type="journal article" date="2020" name="Stud. Mycol.">
        <title>101 Dothideomycetes genomes: a test case for predicting lifestyles and emergence of pathogens.</title>
        <authorList>
            <person name="Haridas S."/>
            <person name="Albert R."/>
            <person name="Binder M."/>
            <person name="Bloem J."/>
            <person name="Labutti K."/>
            <person name="Salamov A."/>
            <person name="Andreopoulos B."/>
            <person name="Baker S."/>
            <person name="Barry K."/>
            <person name="Bills G."/>
            <person name="Bluhm B."/>
            <person name="Cannon C."/>
            <person name="Castanera R."/>
            <person name="Culley D."/>
            <person name="Daum C."/>
            <person name="Ezra D."/>
            <person name="Gonzalez J."/>
            <person name="Henrissat B."/>
            <person name="Kuo A."/>
            <person name="Liang C."/>
            <person name="Lipzen A."/>
            <person name="Lutzoni F."/>
            <person name="Magnuson J."/>
            <person name="Mondo S."/>
            <person name="Nolan M."/>
            <person name="Ohm R."/>
            <person name="Pangilinan J."/>
            <person name="Park H.-J."/>
            <person name="Ramirez L."/>
            <person name="Alfaro M."/>
            <person name="Sun H."/>
            <person name="Tritt A."/>
            <person name="Yoshinaga Y."/>
            <person name="Zwiers L.-H."/>
            <person name="Turgeon B."/>
            <person name="Goodwin S."/>
            <person name="Spatafora J."/>
            <person name="Crous P."/>
            <person name="Grigoriev I."/>
        </authorList>
    </citation>
    <scope>NUCLEOTIDE SEQUENCE</scope>
    <source>
        <strain evidence="3">CBS 260.36</strain>
    </source>
</reference>
<accession>A0A9P4J1J5</accession>
<keyword evidence="2" id="KW-0732">Signal</keyword>
<dbReference type="EMBL" id="ML996087">
    <property type="protein sequence ID" value="KAF2151600.1"/>
    <property type="molecule type" value="Genomic_DNA"/>
</dbReference>
<dbReference type="OrthoDB" id="2422134at2759"/>
<protein>
    <submittedName>
        <fullName evidence="3">Uncharacterized protein</fullName>
    </submittedName>
</protein>
<keyword evidence="1" id="KW-0472">Membrane</keyword>
<comment type="caution">
    <text evidence="3">The sequence shown here is derived from an EMBL/GenBank/DDBJ whole genome shotgun (WGS) entry which is preliminary data.</text>
</comment>
<dbReference type="AlphaFoldDB" id="A0A9P4J1J5"/>
<feature type="chain" id="PRO_5040212130" evidence="2">
    <location>
        <begin position="17"/>
        <end position="219"/>
    </location>
</feature>
<feature type="signal peptide" evidence="2">
    <location>
        <begin position="1"/>
        <end position="16"/>
    </location>
</feature>
<proteinExistence type="predicted"/>
<evidence type="ECO:0000313" key="3">
    <source>
        <dbReference type="EMBL" id="KAF2151600.1"/>
    </source>
</evidence>
<evidence type="ECO:0000313" key="4">
    <source>
        <dbReference type="Proteomes" id="UP000799439"/>
    </source>
</evidence>
<dbReference type="GO" id="GO:0005576">
    <property type="term" value="C:extracellular region"/>
    <property type="evidence" value="ECO:0007669"/>
    <property type="project" value="TreeGrafter"/>
</dbReference>
<sequence>MKNLLITASLYGMAMASSWFNSPEPQLHQLFRRSDVNVIETAIYNISNYTATLTTLINGFTLADINTLQAETDNVIGAITAGNKAVSGIQPIEINDVLALTPIVTNLATLVNKSITATIGKFDTFGGLVPVILNGLQKQSNLTTQFSLTVSSKLPSSVVGAAAAANQPIFNALASGIAEFSKPYANKDPSVYSSGASTLAPMTVLAVVIAGIAIGMVMI</sequence>
<gene>
    <name evidence="3" type="ORF">K461DRAFT_306962</name>
</gene>
<keyword evidence="1" id="KW-0812">Transmembrane</keyword>
<dbReference type="Gene3D" id="1.20.1280.140">
    <property type="match status" value="1"/>
</dbReference>